<protein>
    <submittedName>
        <fullName evidence="2">DUF3857 domain-containing protein</fullName>
    </submittedName>
</protein>
<dbReference type="OrthoDB" id="1153981at2"/>
<proteinExistence type="predicted"/>
<evidence type="ECO:0000313" key="3">
    <source>
        <dbReference type="Proteomes" id="UP000321362"/>
    </source>
</evidence>
<feature type="signal peptide" evidence="1">
    <location>
        <begin position="1"/>
        <end position="19"/>
    </location>
</feature>
<organism evidence="2 3">
    <name type="scientific">Mucilaginibacter ginsenosidivorax</name>
    <dbReference type="NCBI Taxonomy" id="862126"/>
    <lineage>
        <taxon>Bacteria</taxon>
        <taxon>Pseudomonadati</taxon>
        <taxon>Bacteroidota</taxon>
        <taxon>Sphingobacteriia</taxon>
        <taxon>Sphingobacteriales</taxon>
        <taxon>Sphingobacteriaceae</taxon>
        <taxon>Mucilaginibacter</taxon>
    </lineage>
</organism>
<dbReference type="AlphaFoldDB" id="A0A5B8W4D5"/>
<reference evidence="2 3" key="1">
    <citation type="journal article" date="2013" name="J. Microbiol.">
        <title>Mucilaginibacter ginsenosidivorax sp. nov., with ginsenoside converting activity isolated from sediment.</title>
        <authorList>
            <person name="Kim J.K."/>
            <person name="Choi T.E."/>
            <person name="Liu Q.M."/>
            <person name="Park H.Y."/>
            <person name="Yi T.H."/>
            <person name="Yoon M.H."/>
            <person name="Kim S.C."/>
            <person name="Im W.T."/>
        </authorList>
    </citation>
    <scope>NUCLEOTIDE SEQUENCE [LARGE SCALE GENOMIC DNA]</scope>
    <source>
        <strain evidence="2 3">KHI28</strain>
    </source>
</reference>
<keyword evidence="3" id="KW-1185">Reference proteome</keyword>
<dbReference type="Proteomes" id="UP000321362">
    <property type="component" value="Chromosome"/>
</dbReference>
<dbReference type="KEGG" id="mgk:FSB76_21540"/>
<gene>
    <name evidence="2" type="ORF">FSB76_21540</name>
</gene>
<evidence type="ECO:0000313" key="2">
    <source>
        <dbReference type="EMBL" id="QEC78399.1"/>
    </source>
</evidence>
<name>A0A5B8W4D5_9SPHI</name>
<dbReference type="EMBL" id="CP042437">
    <property type="protein sequence ID" value="QEC78399.1"/>
    <property type="molecule type" value="Genomic_DNA"/>
</dbReference>
<feature type="chain" id="PRO_5023010066" evidence="1">
    <location>
        <begin position="20"/>
        <end position="728"/>
    </location>
</feature>
<sequence>MKPLYLSLFFLFTTTLTFAQDNVPYAEKAAQLQKEIWGTTAPEFKVTKVPDSLSKESAVVLARSFSLNRTSNTKIKFLIITAAASLRTVKLKTFHERVKINDKVSLEDYSTLEYQKKLDKTVSFFLTKFVSTNNTFIGAKIVKPNGSEVIVNTGEEVLTKNETKDQKGKLAIPGLQVGDILDYYVSTVDVDENSKNASYKNNDDVFILADEYPVLYYSLDFQYNKKTDVKYIYANGAPHFDGGRNADGDLVLSLKLHNMPKYKTNIWVSALRQYPYIEIGSTFNNGADASYDTRALAIKKAFKYSFEEYSGFNEAEKRTKDYFNTGKPFKNNAADSVLKVLYDIWKFQVFCNYEGDELDNIDGMNYRTARSVPAAISMSMMLTQLGISHAVLMVASRMSNTLDNMFTFNDFDAIIRIKRDKTYFMSFDNAVTHFGEVPERFEGEKVIALYPDRITNKYYTFTEKDDSLSVSTSDKNFIDEQLQVNLLPADMQKLKIARQVSETGSMRLEDQKSLLPAGDIDKGLQALIKGEELSKRIKGKHKADEYSSAFEQQRKDQLKAFTTEIKGKYDQEPTEVKDCKIIDPAIENTNPAFKYSASFVLNNLVKKAGNNYLVDVGKLTGGFYKLDDTERKRTIDVYMPCARSFKYTISLAIPQGYSAKGVEELNVKKENKTGSFSSTANISGNTLNIVVTRAYAHNFEKAADWPALVEMIDAAAAYNAKKILLEKK</sequence>
<dbReference type="Gene3D" id="2.60.120.1130">
    <property type="match status" value="1"/>
</dbReference>
<accession>A0A5B8W4D5</accession>
<keyword evidence="1" id="KW-0732">Signal</keyword>
<dbReference type="Gene3D" id="2.60.40.3140">
    <property type="match status" value="1"/>
</dbReference>
<dbReference type="RefSeq" id="WP_147056994.1">
    <property type="nucleotide sequence ID" value="NZ_CP042437.1"/>
</dbReference>
<evidence type="ECO:0000256" key="1">
    <source>
        <dbReference type="SAM" id="SignalP"/>
    </source>
</evidence>